<dbReference type="CDD" id="cd12148">
    <property type="entry name" value="fungal_TF_MHR"/>
    <property type="match status" value="1"/>
</dbReference>
<dbReference type="InterPro" id="IPR051127">
    <property type="entry name" value="Fungal_SecMet_Regulators"/>
</dbReference>
<name>A0A2B7WQK7_9EURO</name>
<dbReference type="InterPro" id="IPR007219">
    <property type="entry name" value="XnlR_reg_dom"/>
</dbReference>
<dbReference type="PROSITE" id="PS00463">
    <property type="entry name" value="ZN2_CY6_FUNGAL_1"/>
    <property type="match status" value="1"/>
</dbReference>
<dbReference type="GO" id="GO:0000435">
    <property type="term" value="P:positive regulation of transcription from RNA polymerase II promoter by galactose"/>
    <property type="evidence" value="ECO:0007669"/>
    <property type="project" value="TreeGrafter"/>
</dbReference>
<keyword evidence="3" id="KW-0238">DNA-binding</keyword>
<keyword evidence="2" id="KW-0805">Transcription regulation</keyword>
<dbReference type="Pfam" id="PF00172">
    <property type="entry name" value="Zn_clus"/>
    <property type="match status" value="1"/>
</dbReference>
<dbReference type="SMART" id="SM00066">
    <property type="entry name" value="GAL4"/>
    <property type="match status" value="1"/>
</dbReference>
<dbReference type="GO" id="GO:0005634">
    <property type="term" value="C:nucleus"/>
    <property type="evidence" value="ECO:0007669"/>
    <property type="project" value="TreeGrafter"/>
</dbReference>
<evidence type="ECO:0000313" key="9">
    <source>
        <dbReference type="Proteomes" id="UP000224080"/>
    </source>
</evidence>
<dbReference type="Gene3D" id="4.10.240.10">
    <property type="entry name" value="Zn(2)-C6 fungal-type DNA-binding domain"/>
    <property type="match status" value="1"/>
</dbReference>
<feature type="region of interest" description="Disordered" evidence="6">
    <location>
        <begin position="105"/>
        <end position="125"/>
    </location>
</feature>
<dbReference type="CDD" id="cd00067">
    <property type="entry name" value="GAL4"/>
    <property type="match status" value="1"/>
</dbReference>
<dbReference type="GO" id="GO:0000981">
    <property type="term" value="F:DNA-binding transcription factor activity, RNA polymerase II-specific"/>
    <property type="evidence" value="ECO:0007669"/>
    <property type="project" value="InterPro"/>
</dbReference>
<evidence type="ECO:0000256" key="4">
    <source>
        <dbReference type="ARBA" id="ARBA00023163"/>
    </source>
</evidence>
<dbReference type="PANTHER" id="PTHR47424:SF12">
    <property type="entry name" value="TRANSCRIPTION FACTOR ASQA"/>
    <property type="match status" value="1"/>
</dbReference>
<organism evidence="8 9">
    <name type="scientific">Blastomyces parvus</name>
    <dbReference type="NCBI Taxonomy" id="2060905"/>
    <lineage>
        <taxon>Eukaryota</taxon>
        <taxon>Fungi</taxon>
        <taxon>Dikarya</taxon>
        <taxon>Ascomycota</taxon>
        <taxon>Pezizomycotina</taxon>
        <taxon>Eurotiomycetes</taxon>
        <taxon>Eurotiomycetidae</taxon>
        <taxon>Onygenales</taxon>
        <taxon>Ajellomycetaceae</taxon>
        <taxon>Blastomyces</taxon>
    </lineage>
</organism>
<dbReference type="OrthoDB" id="2283488at2759"/>
<dbReference type="GO" id="GO:0006351">
    <property type="term" value="P:DNA-templated transcription"/>
    <property type="evidence" value="ECO:0007669"/>
    <property type="project" value="InterPro"/>
</dbReference>
<dbReference type="Pfam" id="PF04082">
    <property type="entry name" value="Fungal_trans"/>
    <property type="match status" value="1"/>
</dbReference>
<dbReference type="Proteomes" id="UP000224080">
    <property type="component" value="Unassembled WGS sequence"/>
</dbReference>
<accession>A0A2B7WQK7</accession>
<dbReference type="PROSITE" id="PS50048">
    <property type="entry name" value="ZN2_CY6_FUNGAL_2"/>
    <property type="match status" value="1"/>
</dbReference>
<dbReference type="SMART" id="SM00906">
    <property type="entry name" value="Fungal_trans"/>
    <property type="match status" value="1"/>
</dbReference>
<dbReference type="InterPro" id="IPR036864">
    <property type="entry name" value="Zn2-C6_fun-type_DNA-bd_sf"/>
</dbReference>
<proteinExistence type="predicted"/>
<feature type="domain" description="Zn(2)-C6 fungal-type" evidence="7">
    <location>
        <begin position="39"/>
        <end position="68"/>
    </location>
</feature>
<evidence type="ECO:0000256" key="6">
    <source>
        <dbReference type="SAM" id="MobiDB-lite"/>
    </source>
</evidence>
<evidence type="ECO:0000259" key="7">
    <source>
        <dbReference type="PROSITE" id="PS50048"/>
    </source>
</evidence>
<dbReference type="STRING" id="2060905.A0A2B7WQK7"/>
<evidence type="ECO:0000256" key="2">
    <source>
        <dbReference type="ARBA" id="ARBA00023015"/>
    </source>
</evidence>
<evidence type="ECO:0000256" key="1">
    <source>
        <dbReference type="ARBA" id="ARBA00022723"/>
    </source>
</evidence>
<dbReference type="AlphaFoldDB" id="A0A2B7WQK7"/>
<dbReference type="InterPro" id="IPR001138">
    <property type="entry name" value="Zn2Cys6_DnaBD"/>
</dbReference>
<evidence type="ECO:0000256" key="3">
    <source>
        <dbReference type="ARBA" id="ARBA00023125"/>
    </source>
</evidence>
<keyword evidence="5" id="KW-0539">Nucleus</keyword>
<keyword evidence="4" id="KW-0804">Transcription</keyword>
<comment type="caution">
    <text evidence="8">The sequence shown here is derived from an EMBL/GenBank/DDBJ whole genome shotgun (WGS) entry which is preliminary data.</text>
</comment>
<reference evidence="8 9" key="1">
    <citation type="submission" date="2017-10" db="EMBL/GenBank/DDBJ databases">
        <title>Comparative genomics in systemic dimorphic fungi from Ajellomycetaceae.</title>
        <authorList>
            <person name="Munoz J.F."/>
            <person name="Mcewen J.G."/>
            <person name="Clay O.K."/>
            <person name="Cuomo C.A."/>
        </authorList>
    </citation>
    <scope>NUCLEOTIDE SEQUENCE [LARGE SCALE GENOMIC DNA]</scope>
    <source>
        <strain evidence="8 9">UAMH130</strain>
    </source>
</reference>
<dbReference type="SUPFAM" id="SSF57701">
    <property type="entry name" value="Zn2/Cys6 DNA-binding domain"/>
    <property type="match status" value="1"/>
</dbReference>
<sequence length="793" mass="88785">MYFLYGQNAQTGRPVHQLASTVDVPVSNKRAKRIQVGRACDRCRSNRIKCDNEVPCQNCKARGYQCSKPVRGRVREREDRCKASSRDIEKLKARVKELEGQLEEAQSRGEARTVSSVQPHHGDDVNIINIDKNEDIGLREEPRQVGDGVWANNTNSQVEQRHFYGPSSQFFFTSNISSSLGLQEQRVYPNSLNNVFTSPGGLKRDAAEEEKETSTRYGHVPVENLTRTQESRFLSLFWESYNCIIPIVDELSFMRHYESLWTSAPNCRRPRPRKPSPIVDIVVALCMQYGMTLIPPQSGHGHGHGHSQAAEPDISTNDPSIAGRGYYRRCQASLTAELERPSIVTVQCHVLSAIYLQNASFLNMAQHSLAIAIRLAYILGMNRPPSRDLTRCEQELRRRLWWAIFSLESKMCIAQGRPSLIDTSHMAIGFPKDDWETEQVSTVHFTSPQNDITWLSCQAHCVKLAAAARTLHTSFHRKRNDMLIACGEKDSFGNSLALEELAKFFSQKFQQHLENWAQNVPQGLITERKRDGTPLSADRSALKIDPAAPQWLQRQRLVLELNYHDQVVTACRSFIRLPSPANLTKPNSASASASATTPPIADSHCVRCASHAVACTNIIDQMLRETDLLTGWYDAYKFQWNAALALVGFCLAYPIHGQTMSVRRAIDDAIGVFEIFGANLALARSAAGVMRDLAAKVDGFIRGMWPSASSQSSRSSGFVEMEIEKTQQDNQLGTDDLNHITSSDVFLAPGVSSPRADGFTKEFPSDLFSFSETQFMDENGGFIDLWSDFITGL</sequence>
<evidence type="ECO:0000256" key="5">
    <source>
        <dbReference type="ARBA" id="ARBA00023242"/>
    </source>
</evidence>
<dbReference type="GO" id="GO:0008270">
    <property type="term" value="F:zinc ion binding"/>
    <property type="evidence" value="ECO:0007669"/>
    <property type="project" value="InterPro"/>
</dbReference>
<protein>
    <recommendedName>
        <fullName evidence="7">Zn(2)-C6 fungal-type domain-containing protein</fullName>
    </recommendedName>
</protein>
<dbReference type="EMBL" id="PDNC01000113">
    <property type="protein sequence ID" value="PGG98771.1"/>
    <property type="molecule type" value="Genomic_DNA"/>
</dbReference>
<dbReference type="GO" id="GO:0000978">
    <property type="term" value="F:RNA polymerase II cis-regulatory region sequence-specific DNA binding"/>
    <property type="evidence" value="ECO:0007669"/>
    <property type="project" value="TreeGrafter"/>
</dbReference>
<keyword evidence="1" id="KW-0479">Metal-binding</keyword>
<evidence type="ECO:0000313" key="8">
    <source>
        <dbReference type="EMBL" id="PGG98771.1"/>
    </source>
</evidence>
<gene>
    <name evidence="8" type="ORF">GX51_06630</name>
</gene>
<keyword evidence="9" id="KW-1185">Reference proteome</keyword>
<dbReference type="PANTHER" id="PTHR47424">
    <property type="entry name" value="REGULATORY PROTEIN GAL4"/>
    <property type="match status" value="1"/>
</dbReference>